<sequence length="193" mass="22358">MNCNRRVLRSLILLAIVQLAQQYCYYMKLLSFSSWDTPTYKLEMKLHVRNNSMSSVTTVLEEVPVPQWHLIFIQNPSKRRNGMRSDTVRTIYNSTIKTCDFWKYIRRVNAWNNAAKLIISGGGSNMSLDCPLKRGTYMMNVIQVPPDTSILKFMYQPNAIYTVIGTVYSLNPKNGSRRAMCHYEVNCTIIKHC</sequence>
<protein>
    <submittedName>
        <fullName evidence="3">Uncharacterized protein LOC108619054 isoform X1</fullName>
    </submittedName>
</protein>
<dbReference type="RefSeq" id="XP_017870838.1">
    <property type="nucleotide sequence ID" value="XM_018015349.1"/>
</dbReference>
<organism evidence="2 3">
    <name type="scientific">Drosophila arizonae</name>
    <name type="common">Fruit fly</name>
    <dbReference type="NCBI Taxonomy" id="7263"/>
    <lineage>
        <taxon>Eukaryota</taxon>
        <taxon>Metazoa</taxon>
        <taxon>Ecdysozoa</taxon>
        <taxon>Arthropoda</taxon>
        <taxon>Hexapoda</taxon>
        <taxon>Insecta</taxon>
        <taxon>Pterygota</taxon>
        <taxon>Neoptera</taxon>
        <taxon>Endopterygota</taxon>
        <taxon>Diptera</taxon>
        <taxon>Brachycera</taxon>
        <taxon>Muscomorpha</taxon>
        <taxon>Ephydroidea</taxon>
        <taxon>Drosophilidae</taxon>
        <taxon>Drosophila</taxon>
    </lineage>
</organism>
<accession>A0ABM1PUF2</accession>
<dbReference type="InterPro" id="IPR010512">
    <property type="entry name" value="DUF1091"/>
</dbReference>
<evidence type="ECO:0000313" key="3">
    <source>
        <dbReference type="RefSeq" id="XP_017870838.1"/>
    </source>
</evidence>
<evidence type="ECO:0000256" key="1">
    <source>
        <dbReference type="SAM" id="SignalP"/>
    </source>
</evidence>
<keyword evidence="2" id="KW-1185">Reference proteome</keyword>
<evidence type="ECO:0000313" key="2">
    <source>
        <dbReference type="Proteomes" id="UP000694904"/>
    </source>
</evidence>
<name>A0ABM1PUF2_DROAR</name>
<reference evidence="3" key="3">
    <citation type="submission" date="2025-08" db="UniProtKB">
        <authorList>
            <consortium name="RefSeq"/>
        </authorList>
    </citation>
    <scope>IDENTIFICATION</scope>
    <source>
        <tissue evidence="3">Whole organism</tissue>
    </source>
</reference>
<reference evidence="2" key="2">
    <citation type="journal article" date="2016" name="G3 (Bethesda)">
        <title>Genome Evolution in Three Species of Cactophilic Drosophila.</title>
        <authorList>
            <person name="Sanchez-Flores A."/>
            <person name="Penazola F."/>
            <person name="Carpinteyro-Ponce J."/>
            <person name="Nazario-Yepiz N."/>
            <person name="Abreu-Goodger C."/>
            <person name="Machado C.A."/>
            <person name="Markow T.A."/>
        </authorList>
    </citation>
    <scope>NUCLEOTIDE SEQUENCE [LARGE SCALE GENOMIC DNA]</scope>
</reference>
<reference evidence="2" key="1">
    <citation type="journal article" date="1997" name="Nucleic Acids Res.">
        <title>tRNAscan-SE: a program for improved detection of transfer RNA genes in genomic sequence.</title>
        <authorList>
            <person name="Lowe T.M."/>
            <person name="Eddy S.R."/>
        </authorList>
    </citation>
    <scope>NUCLEOTIDE SEQUENCE [LARGE SCALE GENOMIC DNA]</scope>
</reference>
<gene>
    <name evidence="3" type="primary">LOC108619054</name>
</gene>
<feature type="signal peptide" evidence="1">
    <location>
        <begin position="1"/>
        <end position="22"/>
    </location>
</feature>
<feature type="chain" id="PRO_5046607292" evidence="1">
    <location>
        <begin position="23"/>
        <end position="193"/>
    </location>
</feature>
<keyword evidence="1" id="KW-0732">Signal</keyword>
<dbReference type="GeneID" id="108619054"/>
<dbReference type="Proteomes" id="UP000694904">
    <property type="component" value="Chromosome X"/>
</dbReference>
<proteinExistence type="predicted"/>
<dbReference type="SMART" id="SM00697">
    <property type="entry name" value="DM8"/>
    <property type="match status" value="1"/>
</dbReference>